<evidence type="ECO:0000256" key="1">
    <source>
        <dbReference type="ARBA" id="ARBA00011073"/>
    </source>
</evidence>
<keyword evidence="3 5" id="KW-0378">Hydrolase</keyword>
<dbReference type="CDD" id="cd04077">
    <property type="entry name" value="Peptidases_S8_PCSK9_ProteinaseK_like"/>
    <property type="match status" value="1"/>
</dbReference>
<comment type="caution">
    <text evidence="7">The sequence shown here is derived from an EMBL/GenBank/DDBJ whole genome shotgun (WGS) entry which is preliminary data.</text>
</comment>
<dbReference type="InterPro" id="IPR036852">
    <property type="entry name" value="Peptidase_S8/S53_dom_sf"/>
</dbReference>
<dbReference type="InterPro" id="IPR000209">
    <property type="entry name" value="Peptidase_S8/S53_dom"/>
</dbReference>
<keyword evidence="8" id="KW-1185">Reference proteome</keyword>
<comment type="similarity">
    <text evidence="1 5">Belongs to the peptidase S8 family.</text>
</comment>
<dbReference type="PANTHER" id="PTHR43806:SF11">
    <property type="entry name" value="CEREVISIN-RELATED"/>
    <property type="match status" value="1"/>
</dbReference>
<evidence type="ECO:0000313" key="7">
    <source>
        <dbReference type="EMBL" id="KAH0547977.1"/>
    </source>
</evidence>
<dbReference type="Proteomes" id="UP000750711">
    <property type="component" value="Unassembled WGS sequence"/>
</dbReference>
<keyword evidence="2 5" id="KW-0645">Protease</keyword>
<dbReference type="GO" id="GO:0004252">
    <property type="term" value="F:serine-type endopeptidase activity"/>
    <property type="evidence" value="ECO:0007669"/>
    <property type="project" value="UniProtKB-UniRule"/>
</dbReference>
<dbReference type="PANTHER" id="PTHR43806">
    <property type="entry name" value="PEPTIDASE S8"/>
    <property type="match status" value="1"/>
</dbReference>
<dbReference type="EMBL" id="JAGHQM010003006">
    <property type="protein sequence ID" value="KAH0547977.1"/>
    <property type="molecule type" value="Genomic_DNA"/>
</dbReference>
<dbReference type="GO" id="GO:0006508">
    <property type="term" value="P:proteolysis"/>
    <property type="evidence" value="ECO:0007669"/>
    <property type="project" value="UniProtKB-KW"/>
</dbReference>
<proteinExistence type="inferred from homology"/>
<evidence type="ECO:0000259" key="6">
    <source>
        <dbReference type="Pfam" id="PF00082"/>
    </source>
</evidence>
<dbReference type="InterPro" id="IPR050131">
    <property type="entry name" value="Peptidase_S8_subtilisin-like"/>
</dbReference>
<evidence type="ECO:0000256" key="2">
    <source>
        <dbReference type="ARBA" id="ARBA00022670"/>
    </source>
</evidence>
<gene>
    <name evidence="7" type="ORF">GP486_008280</name>
</gene>
<evidence type="ECO:0000313" key="8">
    <source>
        <dbReference type="Proteomes" id="UP000750711"/>
    </source>
</evidence>
<feature type="active site" description="Charge relay system" evidence="5">
    <location>
        <position position="108"/>
    </location>
</feature>
<dbReference type="InterPro" id="IPR015500">
    <property type="entry name" value="Peptidase_S8_subtilisin-rel"/>
</dbReference>
<dbReference type="Gene3D" id="3.40.50.200">
    <property type="entry name" value="Peptidase S8/S53 domain"/>
    <property type="match status" value="1"/>
</dbReference>
<dbReference type="InterPro" id="IPR023827">
    <property type="entry name" value="Peptidase_S8_Asp-AS"/>
</dbReference>
<dbReference type="AlphaFoldDB" id="A0A9P8IIT2"/>
<accession>A0A9P8IIT2</accession>
<protein>
    <recommendedName>
        <fullName evidence="6">Peptidase S8/S53 domain-containing protein</fullName>
    </recommendedName>
</protein>
<keyword evidence="4 5" id="KW-0720">Serine protease</keyword>
<organism evidence="7 8">
    <name type="scientific">Trichoglossum hirsutum</name>
    <dbReference type="NCBI Taxonomy" id="265104"/>
    <lineage>
        <taxon>Eukaryota</taxon>
        <taxon>Fungi</taxon>
        <taxon>Dikarya</taxon>
        <taxon>Ascomycota</taxon>
        <taxon>Pezizomycotina</taxon>
        <taxon>Geoglossomycetes</taxon>
        <taxon>Geoglossales</taxon>
        <taxon>Geoglossaceae</taxon>
        <taxon>Trichoglossum</taxon>
    </lineage>
</organism>
<evidence type="ECO:0000256" key="4">
    <source>
        <dbReference type="ARBA" id="ARBA00022825"/>
    </source>
</evidence>
<dbReference type="PRINTS" id="PR00723">
    <property type="entry name" value="SUBTILISIN"/>
</dbReference>
<dbReference type="SUPFAM" id="SSF52743">
    <property type="entry name" value="Subtilisin-like"/>
    <property type="match status" value="1"/>
</dbReference>
<evidence type="ECO:0000256" key="3">
    <source>
        <dbReference type="ARBA" id="ARBA00022801"/>
    </source>
</evidence>
<feature type="active site" description="Charge relay system" evidence="5">
    <location>
        <position position="309"/>
    </location>
</feature>
<dbReference type="PROSITE" id="PS00136">
    <property type="entry name" value="SUBTILASE_ASP"/>
    <property type="match status" value="1"/>
</dbReference>
<name>A0A9P8IIT2_9PEZI</name>
<dbReference type="InterPro" id="IPR022398">
    <property type="entry name" value="Peptidase_S8_His-AS"/>
</dbReference>
<evidence type="ECO:0000256" key="5">
    <source>
        <dbReference type="PROSITE-ProRule" id="PRU01240"/>
    </source>
</evidence>
<reference evidence="7" key="1">
    <citation type="submission" date="2021-03" db="EMBL/GenBank/DDBJ databases">
        <title>Comparative genomics and phylogenomic investigation of the class Geoglossomycetes provide insights into ecological specialization and systematics.</title>
        <authorList>
            <person name="Melie T."/>
            <person name="Pirro S."/>
            <person name="Miller A.N."/>
            <person name="Quandt A."/>
        </authorList>
    </citation>
    <scope>NUCLEOTIDE SEQUENCE</scope>
    <source>
        <strain evidence="7">CAQ_001_2017</strain>
    </source>
</reference>
<sequence>MNVLQEVGLHPDHPDVKHVFNNSAFGGFVGSMKGHCVNALNDMAAVKYVEKSVQVVSLATETSANAPWGLQQLSQSVPVGSDPAKLQFTYTFDDSGNLGSGVDIYIVDTGINVDHVAFGGRATMGFSKDGPGDLNATSDQDGHGTHVAGTAGASVLGIATGANLIGVKVLGKDGTGSSSDVIAGLDFVASRHSQRKADPSFVGSIASMSWSLGSKRSASVEQAISALVAAGIHSSVAAGNDHVDACTESPSATGGPQGGSVVVGSINNNLILSNFSNTGSCVDVYAPGEVIISTWIGSNKVLNTLSGTSMACPRKF</sequence>
<dbReference type="PROSITE" id="PS00137">
    <property type="entry name" value="SUBTILASE_HIS"/>
    <property type="match status" value="1"/>
</dbReference>
<feature type="active site" description="Charge relay system" evidence="5">
    <location>
        <position position="143"/>
    </location>
</feature>
<dbReference type="Pfam" id="PF00082">
    <property type="entry name" value="Peptidase_S8"/>
    <property type="match status" value="1"/>
</dbReference>
<dbReference type="PROSITE" id="PS51892">
    <property type="entry name" value="SUBTILASE"/>
    <property type="match status" value="1"/>
</dbReference>
<dbReference type="InterPro" id="IPR034193">
    <property type="entry name" value="PCSK9_ProteinaseK-like"/>
</dbReference>
<feature type="domain" description="Peptidase S8/S53" evidence="6">
    <location>
        <begin position="99"/>
        <end position="313"/>
    </location>
</feature>